<gene>
    <name evidence="2" type="ORF">LRP29_03945</name>
</gene>
<sequence>MAARTAFPSAPLHSRRFFPFVSWLRSRLLARWYDRHLQRLDLAEIDNHQLRDLGLTPQDVRRECAKSFWQP</sequence>
<protein>
    <submittedName>
        <fullName evidence="2">DUF1127 domain-containing protein</fullName>
    </submittedName>
</protein>
<accession>A0AB38TCT8</accession>
<proteinExistence type="predicted"/>
<dbReference type="InterPro" id="IPR009506">
    <property type="entry name" value="YjiS-like"/>
</dbReference>
<evidence type="ECO:0000313" key="3">
    <source>
        <dbReference type="Proteomes" id="UP001060070"/>
    </source>
</evidence>
<evidence type="ECO:0000313" key="2">
    <source>
        <dbReference type="EMBL" id="UTU52608.1"/>
    </source>
</evidence>
<organism evidence="2 3">
    <name type="scientific">Mesorhizobium ciceri</name>
    <dbReference type="NCBI Taxonomy" id="39645"/>
    <lineage>
        <taxon>Bacteria</taxon>
        <taxon>Pseudomonadati</taxon>
        <taxon>Pseudomonadota</taxon>
        <taxon>Alphaproteobacteria</taxon>
        <taxon>Hyphomicrobiales</taxon>
        <taxon>Phyllobacteriaceae</taxon>
        <taxon>Mesorhizobium</taxon>
    </lineage>
</organism>
<dbReference type="Proteomes" id="UP001060070">
    <property type="component" value="Chromosome"/>
</dbReference>
<feature type="domain" description="YjiS-like" evidence="1">
    <location>
        <begin position="27"/>
        <end position="61"/>
    </location>
</feature>
<dbReference type="Pfam" id="PF06568">
    <property type="entry name" value="YjiS-like"/>
    <property type="match status" value="1"/>
</dbReference>
<dbReference type="AlphaFoldDB" id="A0AB38TCT8"/>
<name>A0AB38TCT8_9HYPH</name>
<dbReference type="RefSeq" id="WP_024502196.1">
    <property type="nucleotide sequence ID" value="NZ_CP088147.1"/>
</dbReference>
<dbReference type="EMBL" id="CP088147">
    <property type="protein sequence ID" value="UTU52608.1"/>
    <property type="molecule type" value="Genomic_DNA"/>
</dbReference>
<evidence type="ECO:0000259" key="1">
    <source>
        <dbReference type="Pfam" id="PF06568"/>
    </source>
</evidence>
<reference evidence="2 3" key="1">
    <citation type="journal article" date="2022" name="Microbiol. Resour. Announc.">
        <title>Complete Genome Sequence of Mesorhizobium ciceri Strain R30, a Rhizobium Used as a Commercial Inoculant for Chickpea in Argentina.</title>
        <authorList>
            <person name="Foresto E."/>
            <person name="Revale S."/>
            <person name="Primo E."/>
            <person name="Nievas F."/>
            <person name="Carezzano E."/>
            <person name="Puente M."/>
            <person name="Alzari P."/>
            <person name="Mart M."/>
            <person name="Ben-Assaya M."/>
            <person name="Mornico D."/>
            <person name="Santoro M."/>
            <person name="Mart F."/>
            <person name="Giordano W."/>
            <person name="Bogino P."/>
        </authorList>
    </citation>
    <scope>NUCLEOTIDE SEQUENCE [LARGE SCALE GENOMIC DNA]</scope>
    <source>
        <strain evidence="2 3">R30</strain>
    </source>
</reference>
<keyword evidence="3" id="KW-1185">Reference proteome</keyword>